<dbReference type="EMBL" id="CP159342">
    <property type="protein sequence ID" value="XCH73472.1"/>
    <property type="molecule type" value="Genomic_DNA"/>
</dbReference>
<protein>
    <submittedName>
        <fullName evidence="2">Uncharacterized protein</fullName>
    </submittedName>
</protein>
<evidence type="ECO:0000313" key="2">
    <source>
        <dbReference type="EMBL" id="XCH73472.1"/>
    </source>
</evidence>
<reference evidence="1" key="1">
    <citation type="submission" date="2024-01" db="EMBL/GenBank/DDBJ databases">
        <title>The genome sequence of Micromonospora mangrovi CCTCC AA 2012012.</title>
        <authorList>
            <person name="Gao J."/>
        </authorList>
    </citation>
    <scope>NUCLEOTIDE SEQUENCE</scope>
    <source>
        <strain evidence="1">CCTCC AA 2012012</strain>
    </source>
</reference>
<name>A0AAU8HAP3_9ACTN</name>
<organism evidence="2">
    <name type="scientific">Micromonospora sp. CCTCC AA 2012012</name>
    <dbReference type="NCBI Taxonomy" id="3111921"/>
    <lineage>
        <taxon>Bacteria</taxon>
        <taxon>Bacillati</taxon>
        <taxon>Actinomycetota</taxon>
        <taxon>Actinomycetes</taxon>
        <taxon>Micromonosporales</taxon>
        <taxon>Micromonosporaceae</taxon>
        <taxon>Micromonospora</taxon>
    </lineage>
</organism>
<dbReference type="AlphaFoldDB" id="A0AAU8HAP3"/>
<accession>A0AAU8HAP3</accession>
<proteinExistence type="predicted"/>
<reference evidence="2" key="2">
    <citation type="submission" date="2024-06" db="EMBL/GenBank/DDBJ databases">
        <title>Micromonospora mangrovi CCTCC AA 2012012 genome sequences.</title>
        <authorList>
            <person name="Gao J."/>
        </authorList>
    </citation>
    <scope>NUCLEOTIDE SEQUENCE</scope>
    <source>
        <strain evidence="2">CCTCC AA 2012012</strain>
    </source>
</reference>
<gene>
    <name evidence="2" type="ORF">ABUL08_24815</name>
    <name evidence="1" type="ORF">VK199_24735</name>
</gene>
<evidence type="ECO:0000313" key="1">
    <source>
        <dbReference type="EMBL" id="XBP92775.1"/>
    </source>
</evidence>
<dbReference type="EMBL" id="CP157762">
    <property type="protein sequence ID" value="XBP92775.1"/>
    <property type="molecule type" value="Genomic_DNA"/>
</dbReference>
<sequence>MPAPRRDGASPRDPHLTGGLEVWMTGTPAELDAATAALTVAGRMVQHGTRRPLTGADAGRHRLYLRLAVATGKQPTRAPDNTGGALIDLDAARAHRRPA</sequence>
<dbReference type="RefSeq" id="WP_350932380.1">
    <property type="nucleotide sequence ID" value="NZ_CP157762.1"/>
</dbReference>